<feature type="region of interest" description="Disordered" evidence="6">
    <location>
        <begin position="278"/>
        <end position="304"/>
    </location>
</feature>
<evidence type="ECO:0000256" key="2">
    <source>
        <dbReference type="ARBA" id="ARBA00022723"/>
    </source>
</evidence>
<comment type="similarity">
    <text evidence="1">Belongs to the replication factor A protein 1 family.</text>
</comment>
<reference evidence="8" key="1">
    <citation type="submission" date="2022-07" db="EMBL/GenBank/DDBJ databases">
        <authorList>
            <person name="Macas J."/>
            <person name="Novak P."/>
            <person name="Neumann P."/>
        </authorList>
    </citation>
    <scope>NUCLEOTIDE SEQUENCE</scope>
</reference>
<dbReference type="SUPFAM" id="SSF50249">
    <property type="entry name" value="Nucleic acid-binding proteins"/>
    <property type="match status" value="1"/>
</dbReference>
<comment type="caution">
    <text evidence="8">The sequence shown here is derived from an EMBL/GenBank/DDBJ whole genome shotgun (WGS) entry which is preliminary data.</text>
</comment>
<sequence>MSGWLTALGSLRNWRMKSGNRIGCTLWNNYITDFNDYVNQAQNEAIFMIVQLCRPKRYKEDNGTLTFLGTQSINNGHDDILGGNVTLTTVSELLEKTEEGIYWVLAEIVSIDSFREWFYLGCTSCNKKVVPEENRFRCASCNITLAEGVLRYKVSICVMDDIGHASFTLWDIQCSEILGKSAARLRREVMEKTGDPNHFPEEIEAVIEKKCLFKVQVKNKRERCSYKGTSSFGVMSMFRDLTILAMYKSKEGETVEFDELEDKEMSGSVNNTELIVHSKEGEANGKAKVNEGAEEDTPQTSAKKTVIALDDSMKRKLEDEFSATKNGKSMRVKVKKEKD</sequence>
<dbReference type="InterPro" id="IPR013955">
    <property type="entry name" value="Rep_factor-A_C"/>
</dbReference>
<keyword evidence="4" id="KW-0862">Zinc</keyword>
<evidence type="ECO:0000313" key="8">
    <source>
        <dbReference type="EMBL" id="CAH9117141.1"/>
    </source>
</evidence>
<dbReference type="GO" id="GO:0008270">
    <property type="term" value="F:zinc ion binding"/>
    <property type="evidence" value="ECO:0007669"/>
    <property type="project" value="UniProtKB-KW"/>
</dbReference>
<dbReference type="Proteomes" id="UP001152484">
    <property type="component" value="Unassembled WGS sequence"/>
</dbReference>
<organism evidence="8 9">
    <name type="scientific">Cuscuta europaea</name>
    <name type="common">European dodder</name>
    <dbReference type="NCBI Taxonomy" id="41803"/>
    <lineage>
        <taxon>Eukaryota</taxon>
        <taxon>Viridiplantae</taxon>
        <taxon>Streptophyta</taxon>
        <taxon>Embryophyta</taxon>
        <taxon>Tracheophyta</taxon>
        <taxon>Spermatophyta</taxon>
        <taxon>Magnoliopsida</taxon>
        <taxon>eudicotyledons</taxon>
        <taxon>Gunneridae</taxon>
        <taxon>Pentapetalae</taxon>
        <taxon>asterids</taxon>
        <taxon>lamiids</taxon>
        <taxon>Solanales</taxon>
        <taxon>Convolvulaceae</taxon>
        <taxon>Cuscuteae</taxon>
        <taxon>Cuscuta</taxon>
        <taxon>Cuscuta subgen. Cuscuta</taxon>
    </lineage>
</organism>
<dbReference type="OrthoDB" id="1434713at2759"/>
<dbReference type="GO" id="GO:0003677">
    <property type="term" value="F:DNA binding"/>
    <property type="evidence" value="ECO:0007669"/>
    <property type="project" value="UniProtKB-KW"/>
</dbReference>
<dbReference type="InterPro" id="IPR012340">
    <property type="entry name" value="NA-bd_OB-fold"/>
</dbReference>
<dbReference type="CDD" id="cd04476">
    <property type="entry name" value="RPA1_DBD_C"/>
    <property type="match status" value="1"/>
</dbReference>
<dbReference type="AlphaFoldDB" id="A0A9P1EM60"/>
<dbReference type="InterPro" id="IPR047192">
    <property type="entry name" value="Euk_RPA1_DBD_C"/>
</dbReference>
<dbReference type="PANTHER" id="PTHR47165">
    <property type="entry name" value="OS03G0429900 PROTEIN"/>
    <property type="match status" value="1"/>
</dbReference>
<dbReference type="Gene3D" id="2.40.50.140">
    <property type="entry name" value="Nucleic acid-binding proteins"/>
    <property type="match status" value="1"/>
</dbReference>
<accession>A0A9P1EM60</accession>
<feature type="domain" description="Replication factor A C-terminal" evidence="7">
    <location>
        <begin position="106"/>
        <end position="220"/>
    </location>
</feature>
<keyword evidence="9" id="KW-1185">Reference proteome</keyword>
<evidence type="ECO:0000256" key="5">
    <source>
        <dbReference type="ARBA" id="ARBA00023125"/>
    </source>
</evidence>
<gene>
    <name evidence="8" type="ORF">CEURO_LOCUS21422</name>
</gene>
<protein>
    <recommendedName>
        <fullName evidence="7">Replication factor A C-terminal domain-containing protein</fullName>
    </recommendedName>
</protein>
<keyword evidence="3" id="KW-0863">Zinc-finger</keyword>
<proteinExistence type="inferred from homology"/>
<evidence type="ECO:0000259" key="7">
    <source>
        <dbReference type="Pfam" id="PF08646"/>
    </source>
</evidence>
<feature type="compositionally biased region" description="Basic residues" evidence="6">
    <location>
        <begin position="328"/>
        <end position="339"/>
    </location>
</feature>
<keyword evidence="2" id="KW-0479">Metal-binding</keyword>
<feature type="region of interest" description="Disordered" evidence="6">
    <location>
        <begin position="320"/>
        <end position="339"/>
    </location>
</feature>
<dbReference type="PANTHER" id="PTHR47165:SF4">
    <property type="entry name" value="OS03G0429900 PROTEIN"/>
    <property type="match status" value="1"/>
</dbReference>
<name>A0A9P1EM60_CUSEU</name>
<evidence type="ECO:0000256" key="6">
    <source>
        <dbReference type="SAM" id="MobiDB-lite"/>
    </source>
</evidence>
<evidence type="ECO:0000256" key="3">
    <source>
        <dbReference type="ARBA" id="ARBA00022771"/>
    </source>
</evidence>
<evidence type="ECO:0000313" key="9">
    <source>
        <dbReference type="Proteomes" id="UP001152484"/>
    </source>
</evidence>
<keyword evidence="5" id="KW-0238">DNA-binding</keyword>
<evidence type="ECO:0000256" key="4">
    <source>
        <dbReference type="ARBA" id="ARBA00022833"/>
    </source>
</evidence>
<dbReference type="EMBL" id="CAMAPE010000073">
    <property type="protein sequence ID" value="CAH9117141.1"/>
    <property type="molecule type" value="Genomic_DNA"/>
</dbReference>
<evidence type="ECO:0000256" key="1">
    <source>
        <dbReference type="ARBA" id="ARBA00005690"/>
    </source>
</evidence>
<feature type="compositionally biased region" description="Basic and acidic residues" evidence="6">
    <location>
        <begin position="278"/>
        <end position="291"/>
    </location>
</feature>
<dbReference type="Pfam" id="PF08646">
    <property type="entry name" value="Rep_fac-A_C"/>
    <property type="match status" value="1"/>
</dbReference>